<dbReference type="GO" id="GO:0006310">
    <property type="term" value="P:DNA recombination"/>
    <property type="evidence" value="ECO:0007669"/>
    <property type="project" value="UniProtKB-KW"/>
</dbReference>
<dbReference type="InterPro" id="IPR011010">
    <property type="entry name" value="DNA_brk_join_enz"/>
</dbReference>
<dbReference type="InterPro" id="IPR050090">
    <property type="entry name" value="Tyrosine_recombinase_XerCD"/>
</dbReference>
<dbReference type="Gene3D" id="1.10.443.10">
    <property type="entry name" value="Intergrase catalytic core"/>
    <property type="match status" value="1"/>
</dbReference>
<name>A0A0H5QCG9_9ZZZZ</name>
<dbReference type="InterPro" id="IPR013762">
    <property type="entry name" value="Integrase-like_cat_sf"/>
</dbReference>
<reference evidence="3" key="2">
    <citation type="submission" date="2015-07" db="EMBL/GenBank/DDBJ databases">
        <title>Plasmids, circular viruses and viroids from rat gut.</title>
        <authorList>
            <person name="Jorgensen T.J."/>
            <person name="Hansen M.A."/>
            <person name="Xu Z."/>
            <person name="Tabak M.A."/>
            <person name="Sorensen S.J."/>
            <person name="Hansen L.H."/>
        </authorList>
    </citation>
    <scope>NUCLEOTIDE SEQUENCE</scope>
    <source>
        <strain evidence="3">RGRH0073</strain>
    </source>
</reference>
<evidence type="ECO:0000259" key="2">
    <source>
        <dbReference type="PROSITE" id="PS51898"/>
    </source>
</evidence>
<evidence type="ECO:0000256" key="1">
    <source>
        <dbReference type="ARBA" id="ARBA00023172"/>
    </source>
</evidence>
<dbReference type="EMBL" id="LN852764">
    <property type="protein sequence ID" value="CRY93817.1"/>
    <property type="molecule type" value="Genomic_DNA"/>
</dbReference>
<keyword evidence="1" id="KW-0233">DNA recombination</keyword>
<dbReference type="PANTHER" id="PTHR30349:SF82">
    <property type="entry name" value="INTEGRASE_RECOMBINASE YOEC-RELATED"/>
    <property type="match status" value="1"/>
</dbReference>
<dbReference type="Pfam" id="PF00589">
    <property type="entry name" value="Phage_integrase"/>
    <property type="match status" value="1"/>
</dbReference>
<sequence>MTTEYLLNREVDIILAALTPANRLVLRVTLHTGLRLGDVLALKPEQIGPQFWVTEAKTGKRKQIGLPGPLLDDLRANSGDFWVFPSRTNPKQHRTRQAVWADVKRAAKAFRLPQNVGPHSFRKVYAVELLERYGDIERVRRALNHSSEAVTLIYAMADHQLRAKYRRRRGRSSTRS</sequence>
<reference evidence="3" key="1">
    <citation type="submission" date="2015-06" db="EMBL/GenBank/DDBJ databases">
        <authorList>
            <person name="Joergensen T."/>
        </authorList>
    </citation>
    <scope>NUCLEOTIDE SEQUENCE</scope>
    <source>
        <strain evidence="3">RGRH0073</strain>
    </source>
</reference>
<proteinExistence type="predicted"/>
<dbReference type="SUPFAM" id="SSF56349">
    <property type="entry name" value="DNA breaking-rejoining enzymes"/>
    <property type="match status" value="1"/>
</dbReference>
<accession>A0A0H5QCG9</accession>
<dbReference type="AlphaFoldDB" id="A0A0H5QCG9"/>
<organism evidence="3">
    <name type="scientific">uncultured prokaryote</name>
    <dbReference type="NCBI Taxonomy" id="198431"/>
    <lineage>
        <taxon>unclassified sequences</taxon>
        <taxon>environmental samples</taxon>
    </lineage>
</organism>
<evidence type="ECO:0000313" key="3">
    <source>
        <dbReference type="EMBL" id="CRY93817.1"/>
    </source>
</evidence>
<feature type="domain" description="Tyr recombinase" evidence="2">
    <location>
        <begin position="1"/>
        <end position="167"/>
    </location>
</feature>
<dbReference type="PROSITE" id="PS51898">
    <property type="entry name" value="TYR_RECOMBINASE"/>
    <property type="match status" value="1"/>
</dbReference>
<dbReference type="InterPro" id="IPR002104">
    <property type="entry name" value="Integrase_catalytic"/>
</dbReference>
<dbReference type="GO" id="GO:0003677">
    <property type="term" value="F:DNA binding"/>
    <property type="evidence" value="ECO:0007669"/>
    <property type="project" value="InterPro"/>
</dbReference>
<protein>
    <recommendedName>
        <fullName evidence="2">Tyr recombinase domain-containing protein</fullName>
    </recommendedName>
</protein>
<dbReference type="PANTHER" id="PTHR30349">
    <property type="entry name" value="PHAGE INTEGRASE-RELATED"/>
    <property type="match status" value="1"/>
</dbReference>
<dbReference type="GO" id="GO:0015074">
    <property type="term" value="P:DNA integration"/>
    <property type="evidence" value="ECO:0007669"/>
    <property type="project" value="InterPro"/>
</dbReference>